<dbReference type="EMBL" id="MVIT01000069">
    <property type="protein sequence ID" value="OOV41604.1"/>
    <property type="molecule type" value="Genomic_DNA"/>
</dbReference>
<dbReference type="PANTHER" id="PTHR48051:SF39">
    <property type="entry name" value="P53-INDUCED DEATH DOMAIN PROTEIN 1"/>
    <property type="match status" value="1"/>
</dbReference>
<dbReference type="PANTHER" id="PTHR48051">
    <property type="match status" value="1"/>
</dbReference>
<dbReference type="InterPro" id="IPR032675">
    <property type="entry name" value="LRR_dom_sf"/>
</dbReference>
<reference evidence="3 4" key="1">
    <citation type="submission" date="2017-02" db="EMBL/GenBank/DDBJ databases">
        <title>Comparative genomic analysis of Brazilian Leptospira kirschneri strains of different serogroups.</title>
        <authorList>
            <person name="Moreno L.Z."/>
            <person name="Miraglia F."/>
            <person name="Kremer F.S."/>
            <person name="Eslabao M.R."/>
            <person name="Lilenbaum W."/>
            <person name="Dellagostin O.A."/>
            <person name="Moreno A.M."/>
        </authorList>
    </citation>
    <scope>NUCLEOTIDE SEQUENCE [LARGE SCALE GENOMIC DNA]</scope>
    <source>
        <strain evidence="3 4">M110/06</strain>
    </source>
</reference>
<dbReference type="InterPro" id="IPR001611">
    <property type="entry name" value="Leu-rich_rpt"/>
</dbReference>
<proteinExistence type="predicted"/>
<dbReference type="RefSeq" id="WP_082293158.1">
    <property type="nucleotide sequence ID" value="NZ_MVIT01000069.1"/>
</dbReference>
<evidence type="ECO:0000313" key="3">
    <source>
        <dbReference type="EMBL" id="OOV41604.1"/>
    </source>
</evidence>
<keyword evidence="1" id="KW-0433">Leucine-rich repeat</keyword>
<comment type="caution">
    <text evidence="3">The sequence shown here is derived from an EMBL/GenBank/DDBJ whole genome shotgun (WGS) entry which is preliminary data.</text>
</comment>
<accession>A0A1T1DL77</accession>
<organism evidence="3 4">
    <name type="scientific">Leptospira kirschneri serovar Pomona</name>
    <dbReference type="NCBI Taxonomy" id="561005"/>
    <lineage>
        <taxon>Bacteria</taxon>
        <taxon>Pseudomonadati</taxon>
        <taxon>Spirochaetota</taxon>
        <taxon>Spirochaetia</taxon>
        <taxon>Leptospirales</taxon>
        <taxon>Leptospiraceae</taxon>
        <taxon>Leptospira</taxon>
    </lineage>
</organism>
<dbReference type="InterPro" id="IPR050216">
    <property type="entry name" value="LRR_domain-containing"/>
</dbReference>
<keyword evidence="2" id="KW-0677">Repeat</keyword>
<dbReference type="AlphaFoldDB" id="A0A1T1DL77"/>
<evidence type="ECO:0000313" key="4">
    <source>
        <dbReference type="Proteomes" id="UP000191008"/>
    </source>
</evidence>
<dbReference type="Pfam" id="PF13855">
    <property type="entry name" value="LRR_8"/>
    <property type="match status" value="1"/>
</dbReference>
<dbReference type="SUPFAM" id="SSF52058">
    <property type="entry name" value="L domain-like"/>
    <property type="match status" value="1"/>
</dbReference>
<dbReference type="GO" id="GO:0005737">
    <property type="term" value="C:cytoplasm"/>
    <property type="evidence" value="ECO:0007669"/>
    <property type="project" value="TreeGrafter"/>
</dbReference>
<name>A0A1T1DL77_9LEPT</name>
<dbReference type="Gene3D" id="3.80.10.10">
    <property type="entry name" value="Ribonuclease Inhibitor"/>
    <property type="match status" value="1"/>
</dbReference>
<sequence>MKIMNLQKIGTLIFLCFLSQLKAEEKGHYHNLNKALQNPMDVRTLDLSKNQLTTLPKEIRKLQKLEKLYLKNNQFTTFPKEIGKLQKLNTLNLDNIPALKSQEKKIQKLLPKASIYFIEITKE</sequence>
<dbReference type="Proteomes" id="UP000191008">
    <property type="component" value="Unassembled WGS sequence"/>
</dbReference>
<protein>
    <recommendedName>
        <fullName evidence="5">Leucine rich repeat protein</fullName>
    </recommendedName>
</protein>
<gene>
    <name evidence="3" type="ORF">B1J93_12210</name>
</gene>
<evidence type="ECO:0008006" key="5">
    <source>
        <dbReference type="Google" id="ProtNLM"/>
    </source>
</evidence>
<evidence type="ECO:0000256" key="2">
    <source>
        <dbReference type="ARBA" id="ARBA00022737"/>
    </source>
</evidence>
<evidence type="ECO:0000256" key="1">
    <source>
        <dbReference type="ARBA" id="ARBA00022614"/>
    </source>
</evidence>